<keyword evidence="4" id="KW-0547">Nucleotide-binding</keyword>
<dbReference type="EMBL" id="WWBZ02000051">
    <property type="protein sequence ID" value="KAF4303913.1"/>
    <property type="molecule type" value="Genomic_DNA"/>
</dbReference>
<gene>
    <name evidence="17" type="ORF">GTA08_BOTSDO08089</name>
</gene>
<dbReference type="GO" id="GO:0016787">
    <property type="term" value="F:hydrolase activity"/>
    <property type="evidence" value="ECO:0007669"/>
    <property type="project" value="UniProtKB-KW"/>
</dbReference>
<keyword evidence="9" id="KW-0539">Nucleus</keyword>
<comment type="subcellular location">
    <subcellularLocation>
        <location evidence="1">Nucleus</location>
    </subcellularLocation>
</comment>
<feature type="compositionally biased region" description="Basic residues" evidence="13">
    <location>
        <begin position="54"/>
        <end position="66"/>
    </location>
</feature>
<feature type="region of interest" description="Disordered" evidence="13">
    <location>
        <begin position="1"/>
        <end position="98"/>
    </location>
</feature>
<accession>A0A8H4N1R5</accession>
<evidence type="ECO:0000256" key="13">
    <source>
        <dbReference type="SAM" id="MobiDB-lite"/>
    </source>
</evidence>
<dbReference type="GO" id="GO:0005829">
    <property type="term" value="C:cytosol"/>
    <property type="evidence" value="ECO:0007669"/>
    <property type="project" value="TreeGrafter"/>
</dbReference>
<dbReference type="GO" id="GO:0010467">
    <property type="term" value="P:gene expression"/>
    <property type="evidence" value="ECO:0007669"/>
    <property type="project" value="UniProtKB-ARBA"/>
</dbReference>
<dbReference type="CDD" id="cd17947">
    <property type="entry name" value="DEADc_DDX27"/>
    <property type="match status" value="1"/>
</dbReference>
<feature type="compositionally biased region" description="Basic and acidic residues" evidence="13">
    <location>
        <begin position="750"/>
        <end position="766"/>
    </location>
</feature>
<organism evidence="17 18">
    <name type="scientific">Botryosphaeria dothidea</name>
    <dbReference type="NCBI Taxonomy" id="55169"/>
    <lineage>
        <taxon>Eukaryota</taxon>
        <taxon>Fungi</taxon>
        <taxon>Dikarya</taxon>
        <taxon>Ascomycota</taxon>
        <taxon>Pezizomycotina</taxon>
        <taxon>Dothideomycetes</taxon>
        <taxon>Dothideomycetes incertae sedis</taxon>
        <taxon>Botryosphaeriales</taxon>
        <taxon>Botryosphaeriaceae</taxon>
        <taxon>Botryosphaeria</taxon>
    </lineage>
</organism>
<dbReference type="PANTHER" id="PTHR47959">
    <property type="entry name" value="ATP-DEPENDENT RNA HELICASE RHLE-RELATED"/>
    <property type="match status" value="1"/>
</dbReference>
<dbReference type="Pfam" id="PF00271">
    <property type="entry name" value="Helicase_C"/>
    <property type="match status" value="1"/>
</dbReference>
<evidence type="ECO:0000259" key="16">
    <source>
        <dbReference type="PROSITE" id="PS51195"/>
    </source>
</evidence>
<evidence type="ECO:0000256" key="2">
    <source>
        <dbReference type="ARBA" id="ARBA00012552"/>
    </source>
</evidence>
<dbReference type="GO" id="GO:0005634">
    <property type="term" value="C:nucleus"/>
    <property type="evidence" value="ECO:0007669"/>
    <property type="project" value="UniProtKB-SubCell"/>
</dbReference>
<dbReference type="Gene3D" id="3.40.50.300">
    <property type="entry name" value="P-loop containing nucleotide triphosphate hydrolases"/>
    <property type="match status" value="2"/>
</dbReference>
<dbReference type="PANTHER" id="PTHR47959:SF1">
    <property type="entry name" value="ATP-DEPENDENT RNA HELICASE DBPA"/>
    <property type="match status" value="1"/>
</dbReference>
<feature type="domain" description="Helicase ATP-binding" evidence="14">
    <location>
        <begin position="305"/>
        <end position="479"/>
    </location>
</feature>
<feature type="compositionally biased region" description="Basic and acidic residues" evidence="13">
    <location>
        <begin position="793"/>
        <end position="802"/>
    </location>
</feature>
<sequence length="811" mass="89305">MAPRDLDDDFVLTISDNEDDIPNLDGEPDAELPSANGKKRKRDSAAADADLNGSKKKNKKSKKQKKTPSPSPEPEPEDEEENWAAGGEDDGAMASDFEFKAGDVDIGVIDDFDGWGLEMDAKKKGGDKKAVDIDDIIARRRQKQEETGKKQKKDADADSESDSSDAEADAEEEFTAIEEDETMAEDGFGMGAQDAEESGDEEAEDEDSEEEDDDAEDEEDEEEAKPVPHPDDLGSDSDDDEEKEDPVEAERRKAFFAPEENLDGSKPPVAKGKGSFQHMSLSRPILKGLAAVGFTEPTPIQSKTIPVALLGKDVVGGAVTGSGKTAAFVIPILERLLYRPKKIATTRVAILMPTRELAVQCFNVSKKLAAFTDITFAQIVGGFSLREQENILKQRPDVVIATPGRFIDHMRNSASFAVDTLEILVLDEADRMLEDGFADELNEILTTIPKSRQTMLFSATMTDTVDKLIRVGLNRPVRLMVDAKKATVSGLVQEFIRLRPGKEEKKLAVLMYLCQKMYTDRVIIFFRQKKEAHRVRILFGLCGIKAAELHGSMSQEQRIAAVESFRSQSASHLLATDLASRGLDIKGVSTVINYGAPQSHDIYLHRVGRTARGGATGRACTIAAEPDRKVVKAVVKAARTQAAQDKATPPKIVSRQVPFDEIDEWDEKLKNMDDEVEEILKEEKEEKAMAQVDMELRKGENIINHQDEILSRPKRTWFESEVQKKAAKDAGRAELNGEAPGVKGAKKKLSNKEKKRLDASSERKEGAGMGWKKGKAERAGKGALEAGKRKGKKGDNKKEGPKKMVVRKGRK</sequence>
<dbReference type="InterPro" id="IPR014001">
    <property type="entry name" value="Helicase_ATP-bd"/>
</dbReference>
<dbReference type="GO" id="GO:0042254">
    <property type="term" value="P:ribosome biogenesis"/>
    <property type="evidence" value="ECO:0007669"/>
    <property type="project" value="UniProtKB-KW"/>
</dbReference>
<dbReference type="PROSITE" id="PS00039">
    <property type="entry name" value="DEAD_ATP_HELICASE"/>
    <property type="match status" value="1"/>
</dbReference>
<reference evidence="17" key="1">
    <citation type="submission" date="2020-04" db="EMBL/GenBank/DDBJ databases">
        <title>Genome Assembly and Annotation of Botryosphaeria dothidea sdau 11-99, a Latent Pathogen of Apple Fruit Ring Rot in China.</title>
        <authorList>
            <person name="Yu C."/>
            <person name="Diao Y."/>
            <person name="Lu Q."/>
            <person name="Zhao J."/>
            <person name="Cui S."/>
            <person name="Peng C."/>
            <person name="He B."/>
            <person name="Liu H."/>
        </authorList>
    </citation>
    <scope>NUCLEOTIDE SEQUENCE [LARGE SCALE GENOMIC DNA]</scope>
    <source>
        <strain evidence="17">Sdau11-99</strain>
    </source>
</reference>
<dbReference type="GO" id="GO:0005524">
    <property type="term" value="F:ATP binding"/>
    <property type="evidence" value="ECO:0007669"/>
    <property type="project" value="UniProtKB-KW"/>
</dbReference>
<feature type="short sequence motif" description="Q motif" evidence="11">
    <location>
        <begin position="274"/>
        <end position="302"/>
    </location>
</feature>
<comment type="catalytic activity">
    <reaction evidence="10">
        <text>ATP + H2O = ADP + phosphate + H(+)</text>
        <dbReference type="Rhea" id="RHEA:13065"/>
        <dbReference type="ChEBI" id="CHEBI:15377"/>
        <dbReference type="ChEBI" id="CHEBI:15378"/>
        <dbReference type="ChEBI" id="CHEBI:30616"/>
        <dbReference type="ChEBI" id="CHEBI:43474"/>
        <dbReference type="ChEBI" id="CHEBI:456216"/>
        <dbReference type="EC" id="3.6.4.13"/>
    </reaction>
</comment>
<evidence type="ECO:0000256" key="10">
    <source>
        <dbReference type="ARBA" id="ARBA00047984"/>
    </source>
</evidence>
<evidence type="ECO:0000256" key="9">
    <source>
        <dbReference type="ARBA" id="ARBA00023242"/>
    </source>
</evidence>
<comment type="caution">
    <text evidence="17">The sequence shown here is derived from an EMBL/GenBank/DDBJ whole genome shotgun (WGS) entry which is preliminary data.</text>
</comment>
<dbReference type="SUPFAM" id="SSF52540">
    <property type="entry name" value="P-loop containing nucleoside triphosphate hydrolases"/>
    <property type="match status" value="2"/>
</dbReference>
<dbReference type="InterPro" id="IPR027417">
    <property type="entry name" value="P-loop_NTPase"/>
</dbReference>
<evidence type="ECO:0000256" key="7">
    <source>
        <dbReference type="ARBA" id="ARBA00022840"/>
    </source>
</evidence>
<evidence type="ECO:0000259" key="15">
    <source>
        <dbReference type="PROSITE" id="PS51194"/>
    </source>
</evidence>
<dbReference type="InterPro" id="IPR014014">
    <property type="entry name" value="RNA_helicase_DEAD_Q_motif"/>
</dbReference>
<feature type="compositionally biased region" description="Acidic residues" evidence="13">
    <location>
        <begin position="157"/>
        <end position="184"/>
    </location>
</feature>
<dbReference type="Pfam" id="PF00270">
    <property type="entry name" value="DEAD"/>
    <property type="match status" value="1"/>
</dbReference>
<feature type="compositionally biased region" description="Acidic residues" evidence="13">
    <location>
        <begin position="1"/>
        <end position="30"/>
    </location>
</feature>
<dbReference type="Proteomes" id="UP000572817">
    <property type="component" value="Unassembled WGS sequence"/>
</dbReference>
<evidence type="ECO:0000256" key="8">
    <source>
        <dbReference type="ARBA" id="ARBA00022884"/>
    </source>
</evidence>
<evidence type="ECO:0000256" key="11">
    <source>
        <dbReference type="PROSITE-ProRule" id="PRU00552"/>
    </source>
</evidence>
<feature type="region of interest" description="Disordered" evidence="13">
    <location>
        <begin position="724"/>
        <end position="811"/>
    </location>
</feature>
<dbReference type="CDD" id="cd18787">
    <property type="entry name" value="SF2_C_DEAD"/>
    <property type="match status" value="1"/>
</dbReference>
<evidence type="ECO:0000313" key="18">
    <source>
        <dbReference type="Proteomes" id="UP000572817"/>
    </source>
</evidence>
<dbReference type="AlphaFoldDB" id="A0A8H4N1R5"/>
<proteinExistence type="predicted"/>
<dbReference type="GO" id="GO:0003724">
    <property type="term" value="F:RNA helicase activity"/>
    <property type="evidence" value="ECO:0007669"/>
    <property type="project" value="UniProtKB-EC"/>
</dbReference>
<dbReference type="PROSITE" id="PS51195">
    <property type="entry name" value="Q_MOTIF"/>
    <property type="match status" value="1"/>
</dbReference>
<dbReference type="SMART" id="SM00487">
    <property type="entry name" value="DEXDc"/>
    <property type="match status" value="1"/>
</dbReference>
<keyword evidence="5" id="KW-0378">Hydrolase</keyword>
<evidence type="ECO:0000256" key="6">
    <source>
        <dbReference type="ARBA" id="ARBA00022806"/>
    </source>
</evidence>
<name>A0A8H4N1R5_9PEZI</name>
<dbReference type="OrthoDB" id="10259843at2759"/>
<dbReference type="InterPro" id="IPR011545">
    <property type="entry name" value="DEAD/DEAH_box_helicase_dom"/>
</dbReference>
<keyword evidence="7" id="KW-0067">ATP-binding</keyword>
<keyword evidence="12" id="KW-0175">Coiled coil</keyword>
<dbReference type="PROSITE" id="PS51192">
    <property type="entry name" value="HELICASE_ATP_BIND_1"/>
    <property type="match status" value="1"/>
</dbReference>
<evidence type="ECO:0000256" key="5">
    <source>
        <dbReference type="ARBA" id="ARBA00022801"/>
    </source>
</evidence>
<evidence type="ECO:0000259" key="14">
    <source>
        <dbReference type="PROSITE" id="PS51192"/>
    </source>
</evidence>
<evidence type="ECO:0000256" key="1">
    <source>
        <dbReference type="ARBA" id="ARBA00004123"/>
    </source>
</evidence>
<evidence type="ECO:0000256" key="12">
    <source>
        <dbReference type="SAM" id="Coils"/>
    </source>
</evidence>
<dbReference type="InterPro" id="IPR001650">
    <property type="entry name" value="Helicase_C-like"/>
</dbReference>
<feature type="domain" description="Helicase C-terminal" evidence="15">
    <location>
        <begin position="506"/>
        <end position="654"/>
    </location>
</feature>
<dbReference type="EC" id="3.6.4.13" evidence="2"/>
<dbReference type="PROSITE" id="PS51194">
    <property type="entry name" value="HELICASE_CTER"/>
    <property type="match status" value="1"/>
</dbReference>
<protein>
    <recommendedName>
        <fullName evidence="2">RNA helicase</fullName>
        <ecNumber evidence="2">3.6.4.13</ecNumber>
    </recommendedName>
</protein>
<keyword evidence="3" id="KW-0690">Ribosome biogenesis</keyword>
<dbReference type="InterPro" id="IPR000629">
    <property type="entry name" value="RNA-helicase_DEAD-box_CS"/>
</dbReference>
<evidence type="ECO:0000256" key="3">
    <source>
        <dbReference type="ARBA" id="ARBA00022517"/>
    </source>
</evidence>
<dbReference type="SMART" id="SM00490">
    <property type="entry name" value="HELICc"/>
    <property type="match status" value="1"/>
</dbReference>
<evidence type="ECO:0000313" key="17">
    <source>
        <dbReference type="EMBL" id="KAF4303913.1"/>
    </source>
</evidence>
<feature type="domain" description="DEAD-box RNA helicase Q" evidence="16">
    <location>
        <begin position="274"/>
        <end position="302"/>
    </location>
</feature>
<keyword evidence="6 17" id="KW-0347">Helicase</keyword>
<keyword evidence="8" id="KW-0694">RNA-binding</keyword>
<feature type="compositionally biased region" description="Acidic residues" evidence="13">
    <location>
        <begin position="74"/>
        <end position="91"/>
    </location>
</feature>
<dbReference type="InterPro" id="IPR050079">
    <property type="entry name" value="DEAD_box_RNA_helicase"/>
</dbReference>
<feature type="compositionally biased region" description="Acidic residues" evidence="13">
    <location>
        <begin position="233"/>
        <end position="245"/>
    </location>
</feature>
<evidence type="ECO:0000256" key="4">
    <source>
        <dbReference type="ARBA" id="ARBA00022741"/>
    </source>
</evidence>
<dbReference type="GO" id="GO:0003723">
    <property type="term" value="F:RNA binding"/>
    <property type="evidence" value="ECO:0007669"/>
    <property type="project" value="UniProtKB-KW"/>
</dbReference>
<keyword evidence="18" id="KW-1185">Reference proteome</keyword>
<feature type="compositionally biased region" description="Acidic residues" evidence="13">
    <location>
        <begin position="194"/>
        <end position="223"/>
    </location>
</feature>
<feature type="compositionally biased region" description="Basic and acidic residues" evidence="13">
    <location>
        <begin position="119"/>
        <end position="156"/>
    </location>
</feature>
<feature type="coiled-coil region" evidence="12">
    <location>
        <begin position="662"/>
        <end position="689"/>
    </location>
</feature>
<feature type="region of interest" description="Disordered" evidence="13">
    <location>
        <begin position="117"/>
        <end position="275"/>
    </location>
</feature>